<evidence type="ECO:0000313" key="2">
    <source>
        <dbReference type="EMBL" id="SEM18472.1"/>
    </source>
</evidence>
<sequence length="537" mass="55364">MQAPPLFGSEPYHLTATVGAAPAAASDAVLVFHSSDPTLQVFTDKGVLDSQSTVTDGQGATFTVHLYNQYKPVTAGESFTRQISLYEQQPMVPLTVTAQVVDHSTGQMTSSSAVSTVSPVYAGALGQWQAPGGVQGYNTAVMPLAQQTRLNQYALSFFGETATALPGAYPVLSFTAARLKAAGYTAQQLAGALEVKAVAGLGGGSQPVVAPVIGADGSLSYVLPAADLPASDPNPDRFWQLTFYATCGIAPGTVTGSATLHAADGTVVGGMNQTFAIARHACLTHDFTSDGKADLLARDRSGVLWLYPGTGHSTTPYGARVKVGGGWNVYTTLVAAGDLTGDGRDDLLARDSAGRLWLYRGTGQTTRPFLPRVAVSLPGYHPSARLVAGGALFADGQADVADAASGLDFHGTGSASDPLSDIAATAPSLGSYKAVAGAGVVDWTPRFAARDSGGVLWLVGDPDLDAPTPARVRVGGGWQIYNSIVQSGDATSSGHDDLVARDASGHLWLYAGTGNSGRAFLPRTLVSGGWQVYDLLV</sequence>
<proteinExistence type="predicted"/>
<dbReference type="Proteomes" id="UP000183015">
    <property type="component" value="Unassembled WGS sequence"/>
</dbReference>
<dbReference type="InterPro" id="IPR013517">
    <property type="entry name" value="FG-GAP"/>
</dbReference>
<dbReference type="AlphaFoldDB" id="A0A1H7WA60"/>
<dbReference type="eggNOG" id="COG3271">
    <property type="taxonomic scope" value="Bacteria"/>
</dbReference>
<organism evidence="2 3">
    <name type="scientific">Streptacidiphilus jiangxiensis</name>
    <dbReference type="NCBI Taxonomy" id="235985"/>
    <lineage>
        <taxon>Bacteria</taxon>
        <taxon>Bacillati</taxon>
        <taxon>Actinomycetota</taxon>
        <taxon>Actinomycetes</taxon>
        <taxon>Kitasatosporales</taxon>
        <taxon>Streptomycetaceae</taxon>
        <taxon>Streptacidiphilus</taxon>
    </lineage>
</organism>
<dbReference type="Gene3D" id="2.115.10.10">
    <property type="entry name" value="Tachylectin 2"/>
    <property type="match status" value="1"/>
</dbReference>
<reference evidence="3" key="1">
    <citation type="submission" date="2016-10" db="EMBL/GenBank/DDBJ databases">
        <authorList>
            <person name="Varghese N."/>
        </authorList>
    </citation>
    <scope>NUCLEOTIDE SEQUENCE [LARGE SCALE GENOMIC DNA]</scope>
    <source>
        <strain evidence="3">DSM 45096 / BCRC 16803 / CGMCC 4.1857 / CIP 109030 / JCM 12277 / KCTC 19219 / NBRC 100920 / 33214</strain>
    </source>
</reference>
<dbReference type="RefSeq" id="WP_042446907.1">
    <property type="nucleotide sequence ID" value="NZ_BBPN01000011.1"/>
</dbReference>
<keyword evidence="1" id="KW-0732">Signal</keyword>
<evidence type="ECO:0000256" key="1">
    <source>
        <dbReference type="ARBA" id="ARBA00022729"/>
    </source>
</evidence>
<gene>
    <name evidence="2" type="ORF">SAMN05414137_12033</name>
</gene>
<dbReference type="PANTHER" id="PTHR46580">
    <property type="entry name" value="SENSOR KINASE-RELATED"/>
    <property type="match status" value="1"/>
</dbReference>
<dbReference type="SUPFAM" id="SSF69318">
    <property type="entry name" value="Integrin alpha N-terminal domain"/>
    <property type="match status" value="2"/>
</dbReference>
<protein>
    <submittedName>
        <fullName evidence="2">Repeat domain-containing protein</fullName>
    </submittedName>
</protein>
<dbReference type="STRING" id="235985.SAMN05414137_12033"/>
<evidence type="ECO:0000313" key="3">
    <source>
        <dbReference type="Proteomes" id="UP000183015"/>
    </source>
</evidence>
<dbReference type="EMBL" id="FOAZ01000020">
    <property type="protein sequence ID" value="SEM18472.1"/>
    <property type="molecule type" value="Genomic_DNA"/>
</dbReference>
<name>A0A1H7WA60_STRJI</name>
<dbReference type="Pfam" id="PF13517">
    <property type="entry name" value="FG-GAP_3"/>
    <property type="match status" value="1"/>
</dbReference>
<accession>A0A1H7WA60</accession>
<keyword evidence="3" id="KW-1185">Reference proteome</keyword>
<dbReference type="InterPro" id="IPR028994">
    <property type="entry name" value="Integrin_alpha_N"/>
</dbReference>